<dbReference type="EMBL" id="CP011070">
    <property type="protein sequence ID" value="AJW70634.1"/>
    <property type="molecule type" value="Genomic_DNA"/>
</dbReference>
<dbReference type="Proteomes" id="UP000032408">
    <property type="component" value="Chromosome"/>
</dbReference>
<reference evidence="2" key="1">
    <citation type="submission" date="2015-03" db="EMBL/GenBank/DDBJ databases">
        <title>Characterization of two novel Thaumarchaeota isolated from the Northern Adriatic Sea.</title>
        <authorList>
            <person name="Bayer B."/>
            <person name="Vojvoda J."/>
            <person name="Offre P."/>
            <person name="Srivastava A."/>
            <person name="Elisabeth N."/>
            <person name="Garcia J.A.L."/>
            <person name="Schleper C."/>
            <person name="Herndl G.J."/>
        </authorList>
    </citation>
    <scope>NUCLEOTIDE SEQUENCE [LARGE SCALE GENOMIC DNA]</scope>
    <source>
        <strain evidence="2">NF5</strain>
    </source>
</reference>
<evidence type="ECO:0000313" key="2">
    <source>
        <dbReference type="Proteomes" id="UP000032408"/>
    </source>
</evidence>
<dbReference type="AlphaFoldDB" id="A0A0D5C1G3"/>
<dbReference type="STRING" id="1580092.NADRNF5_0940"/>
<dbReference type="HOGENOM" id="CLU_3322776_0_0_2"/>
<sequence>MDGSKNPIRRDEVRYNIIKMAHVKEKFDMTVIGSRGRS</sequence>
<dbReference type="KEGG" id="nin:NADRNF5_0940"/>
<keyword evidence="2" id="KW-1185">Reference proteome</keyword>
<gene>
    <name evidence="1" type="ORF">NADRNF5_0940</name>
</gene>
<name>A0A0D5C1G3_9ARCH</name>
<protein>
    <submittedName>
        <fullName evidence="1">Universal stress family protein</fullName>
    </submittedName>
</protein>
<accession>A0A0D5C1G3</accession>
<reference evidence="1 2" key="2">
    <citation type="journal article" date="2016" name="ISME J.">
        <title>Physiological and genomic characterization of two novel marine thaumarchaeal strains indicates niche differentiation.</title>
        <authorList>
            <person name="Bayer B."/>
            <person name="Vojvoda J."/>
            <person name="Offre P."/>
            <person name="Alves R.J."/>
            <person name="Elisabeth N.H."/>
            <person name="Garcia J.A."/>
            <person name="Volland J.M."/>
            <person name="Srivastava A."/>
            <person name="Schleper C."/>
            <person name="Herndl G.J."/>
        </authorList>
    </citation>
    <scope>NUCLEOTIDE SEQUENCE [LARGE SCALE GENOMIC DNA]</scope>
    <source>
        <strain evidence="1 2">NF5</strain>
    </source>
</reference>
<evidence type="ECO:0000313" key="1">
    <source>
        <dbReference type="EMBL" id="AJW70634.1"/>
    </source>
</evidence>
<organism evidence="1 2">
    <name type="scientific">Nitrosopumilus adriaticus</name>
    <dbReference type="NCBI Taxonomy" id="1580092"/>
    <lineage>
        <taxon>Archaea</taxon>
        <taxon>Nitrososphaerota</taxon>
        <taxon>Nitrososphaeria</taxon>
        <taxon>Nitrosopumilales</taxon>
        <taxon>Nitrosopumilaceae</taxon>
        <taxon>Nitrosopumilus</taxon>
    </lineage>
</organism>
<proteinExistence type="predicted"/>